<keyword evidence="3" id="KW-1185">Reference proteome</keyword>
<evidence type="ECO:0000313" key="3">
    <source>
        <dbReference type="Proteomes" id="UP000027120"/>
    </source>
</evidence>
<dbReference type="Proteomes" id="UP000027120">
    <property type="component" value="Unassembled WGS sequence"/>
</dbReference>
<evidence type="ECO:0000313" key="2">
    <source>
        <dbReference type="EMBL" id="KDO57166.1"/>
    </source>
</evidence>
<name>A0A067F1V9_CITSI</name>
<reference evidence="2 3" key="1">
    <citation type="submission" date="2014-04" db="EMBL/GenBank/DDBJ databases">
        <authorList>
            <consortium name="International Citrus Genome Consortium"/>
            <person name="Gmitter F."/>
            <person name="Chen C."/>
            <person name="Farmerie W."/>
            <person name="Harkins T."/>
            <person name="Desany B."/>
            <person name="Mohiuddin M."/>
            <person name="Kodira C."/>
            <person name="Borodovsky M."/>
            <person name="Lomsadze A."/>
            <person name="Burns P."/>
            <person name="Jenkins J."/>
            <person name="Prochnik S."/>
            <person name="Shu S."/>
            <person name="Chapman J."/>
            <person name="Pitluck S."/>
            <person name="Schmutz J."/>
            <person name="Rokhsar D."/>
        </authorList>
    </citation>
    <scope>NUCLEOTIDE SEQUENCE</scope>
</reference>
<organism evidence="2 3">
    <name type="scientific">Citrus sinensis</name>
    <name type="common">Sweet orange</name>
    <name type="synonym">Citrus aurantium var. sinensis</name>
    <dbReference type="NCBI Taxonomy" id="2711"/>
    <lineage>
        <taxon>Eukaryota</taxon>
        <taxon>Viridiplantae</taxon>
        <taxon>Streptophyta</taxon>
        <taxon>Embryophyta</taxon>
        <taxon>Tracheophyta</taxon>
        <taxon>Spermatophyta</taxon>
        <taxon>Magnoliopsida</taxon>
        <taxon>eudicotyledons</taxon>
        <taxon>Gunneridae</taxon>
        <taxon>Pentapetalae</taxon>
        <taxon>rosids</taxon>
        <taxon>malvids</taxon>
        <taxon>Sapindales</taxon>
        <taxon>Rutaceae</taxon>
        <taxon>Aurantioideae</taxon>
        <taxon>Citrus</taxon>
    </lineage>
</organism>
<feature type="compositionally biased region" description="Low complexity" evidence="1">
    <location>
        <begin position="10"/>
        <end position="29"/>
    </location>
</feature>
<sequence length="135" mass="14209">MRNPSQTAASGDSGVSSSEGGNARHVGGPVNPPPPPDVFEGHAGGHGRGHVNPPHPHVDMERHVRRPVNPRPPQHVFGGHAGGPVNPDVRERQARDPVNPPPPPDVFAGHAGGHGRGPVNPSPFTLRWEDMLDVL</sequence>
<feature type="region of interest" description="Disordered" evidence="1">
    <location>
        <begin position="1"/>
        <end position="125"/>
    </location>
</feature>
<dbReference type="AlphaFoldDB" id="A0A067F1V9"/>
<accession>A0A067F1V9</accession>
<evidence type="ECO:0000256" key="1">
    <source>
        <dbReference type="SAM" id="MobiDB-lite"/>
    </source>
</evidence>
<gene>
    <name evidence="2" type="ORF">CISIN_1g038728mg</name>
</gene>
<protein>
    <submittedName>
        <fullName evidence="2">Uncharacterized protein</fullName>
    </submittedName>
</protein>
<proteinExistence type="predicted"/>
<dbReference type="EMBL" id="KK784965">
    <property type="protein sequence ID" value="KDO57166.1"/>
    <property type="molecule type" value="Genomic_DNA"/>
</dbReference>